<accession>A0A7D9ENV1</accession>
<reference evidence="1" key="1">
    <citation type="submission" date="2020-04" db="EMBL/GenBank/DDBJ databases">
        <authorList>
            <person name="Alioto T."/>
            <person name="Alioto T."/>
            <person name="Gomez Garrido J."/>
        </authorList>
    </citation>
    <scope>NUCLEOTIDE SEQUENCE</scope>
    <source>
        <strain evidence="1">A484AB</strain>
    </source>
</reference>
<feature type="non-terminal residue" evidence="1">
    <location>
        <position position="73"/>
    </location>
</feature>
<keyword evidence="2" id="KW-1185">Reference proteome</keyword>
<organism evidence="1 2">
    <name type="scientific">Paramuricea clavata</name>
    <name type="common">Red gorgonian</name>
    <name type="synonym">Violescent sea-whip</name>
    <dbReference type="NCBI Taxonomy" id="317549"/>
    <lineage>
        <taxon>Eukaryota</taxon>
        <taxon>Metazoa</taxon>
        <taxon>Cnidaria</taxon>
        <taxon>Anthozoa</taxon>
        <taxon>Octocorallia</taxon>
        <taxon>Malacalcyonacea</taxon>
        <taxon>Plexauridae</taxon>
        <taxon>Paramuricea</taxon>
    </lineage>
</organism>
<dbReference type="EMBL" id="CACRXK020007888">
    <property type="protein sequence ID" value="CAB4013439.1"/>
    <property type="molecule type" value="Genomic_DNA"/>
</dbReference>
<sequence length="73" mass="8082">MAEVVTVCVNSQCGKRTTWFSQPNFHGTKIAAGNFLLSYGIILAGTSATKVFRALKHMGMTCISLTTFFKYQR</sequence>
<gene>
    <name evidence="1" type="ORF">PACLA_8A026811</name>
</gene>
<evidence type="ECO:0000313" key="1">
    <source>
        <dbReference type="EMBL" id="CAB4013439.1"/>
    </source>
</evidence>
<dbReference type="OrthoDB" id="5983233at2759"/>
<protein>
    <submittedName>
        <fullName evidence="1">Uncharacterized protein</fullName>
    </submittedName>
</protein>
<dbReference type="AlphaFoldDB" id="A0A7D9ENV1"/>
<proteinExistence type="predicted"/>
<name>A0A7D9ENV1_PARCT</name>
<dbReference type="Proteomes" id="UP001152795">
    <property type="component" value="Unassembled WGS sequence"/>
</dbReference>
<evidence type="ECO:0000313" key="2">
    <source>
        <dbReference type="Proteomes" id="UP001152795"/>
    </source>
</evidence>
<comment type="caution">
    <text evidence="1">The sequence shown here is derived from an EMBL/GenBank/DDBJ whole genome shotgun (WGS) entry which is preliminary data.</text>
</comment>